<keyword evidence="8 10" id="KW-0139">CF(1)</keyword>
<gene>
    <name evidence="10" type="primary">atpG</name>
    <name evidence="11" type="ORF">A3A35_02010</name>
</gene>
<dbReference type="AlphaFoldDB" id="A0A1F6EDN4"/>
<dbReference type="GO" id="GO:0005524">
    <property type="term" value="F:ATP binding"/>
    <property type="evidence" value="ECO:0007669"/>
    <property type="project" value="UniProtKB-UniRule"/>
</dbReference>
<evidence type="ECO:0000256" key="8">
    <source>
        <dbReference type="ARBA" id="ARBA00023196"/>
    </source>
</evidence>
<dbReference type="PANTHER" id="PTHR11693">
    <property type="entry name" value="ATP SYNTHASE GAMMA CHAIN"/>
    <property type="match status" value="1"/>
</dbReference>
<dbReference type="InterPro" id="IPR035968">
    <property type="entry name" value="ATP_synth_F1_ATPase_gsu"/>
</dbReference>
<comment type="caution">
    <text evidence="11">The sequence shown here is derived from an EMBL/GenBank/DDBJ whole genome shotgun (WGS) entry which is preliminary data.</text>
</comment>
<evidence type="ECO:0000256" key="7">
    <source>
        <dbReference type="ARBA" id="ARBA00023136"/>
    </source>
</evidence>
<evidence type="ECO:0000256" key="3">
    <source>
        <dbReference type="ARBA" id="ARBA00007681"/>
    </source>
</evidence>
<dbReference type="GO" id="GO:0046933">
    <property type="term" value="F:proton-transporting ATP synthase activity, rotational mechanism"/>
    <property type="evidence" value="ECO:0007669"/>
    <property type="project" value="UniProtKB-UniRule"/>
</dbReference>
<evidence type="ECO:0000256" key="5">
    <source>
        <dbReference type="ARBA" id="ARBA00022781"/>
    </source>
</evidence>
<reference evidence="11 12" key="1">
    <citation type="journal article" date="2016" name="Nat. Commun.">
        <title>Thousands of microbial genomes shed light on interconnected biogeochemical processes in an aquifer system.</title>
        <authorList>
            <person name="Anantharaman K."/>
            <person name="Brown C.T."/>
            <person name="Hug L.A."/>
            <person name="Sharon I."/>
            <person name="Castelle C.J."/>
            <person name="Probst A.J."/>
            <person name="Thomas B.C."/>
            <person name="Singh A."/>
            <person name="Wilkins M.J."/>
            <person name="Karaoz U."/>
            <person name="Brodie E.L."/>
            <person name="Williams K.H."/>
            <person name="Hubbard S.S."/>
            <person name="Banfield J.F."/>
        </authorList>
    </citation>
    <scope>NUCLEOTIDE SEQUENCE [LARGE SCALE GENOMIC DNA]</scope>
</reference>
<dbReference type="GO" id="GO:0045259">
    <property type="term" value="C:proton-transporting ATP synthase complex"/>
    <property type="evidence" value="ECO:0007669"/>
    <property type="project" value="UniProtKB-KW"/>
</dbReference>
<dbReference type="EMBL" id="MFLV01000010">
    <property type="protein sequence ID" value="OGG71751.1"/>
    <property type="molecule type" value="Genomic_DNA"/>
</dbReference>
<dbReference type="InterPro" id="IPR000131">
    <property type="entry name" value="ATP_synth_F1_gsu"/>
</dbReference>
<keyword evidence="6 10" id="KW-0406">Ion transport</keyword>
<evidence type="ECO:0000256" key="9">
    <source>
        <dbReference type="ARBA" id="ARBA00023310"/>
    </source>
</evidence>
<evidence type="ECO:0000256" key="2">
    <source>
        <dbReference type="ARBA" id="ARBA00004170"/>
    </source>
</evidence>
<dbReference type="GO" id="GO:0005886">
    <property type="term" value="C:plasma membrane"/>
    <property type="evidence" value="ECO:0007669"/>
    <property type="project" value="UniProtKB-SubCell"/>
</dbReference>
<name>A0A1F6EDN4_9BACT</name>
<accession>A0A1F6EDN4</accession>
<evidence type="ECO:0000256" key="4">
    <source>
        <dbReference type="ARBA" id="ARBA00022448"/>
    </source>
</evidence>
<dbReference type="PRINTS" id="PR00126">
    <property type="entry name" value="ATPASEGAMMA"/>
</dbReference>
<comment type="function">
    <text evidence="1 10">Produces ATP from ADP in the presence of a proton gradient across the membrane. The gamma chain is believed to be important in regulating ATPase activity and the flow of protons through the CF(0) complex.</text>
</comment>
<protein>
    <recommendedName>
        <fullName evidence="10">ATP synthase gamma chain</fullName>
    </recommendedName>
    <alternativeName>
        <fullName evidence="10">ATP synthase F1 sector gamma subunit</fullName>
    </alternativeName>
    <alternativeName>
        <fullName evidence="10">F-ATPase gamma subunit</fullName>
    </alternativeName>
</protein>
<dbReference type="NCBIfam" id="TIGR01146">
    <property type="entry name" value="ATPsyn_F1gamma"/>
    <property type="match status" value="1"/>
</dbReference>
<organism evidence="11 12">
    <name type="scientific">Candidatus Kaiserbacteria bacterium RIFCSPLOWO2_01_FULL_51_21</name>
    <dbReference type="NCBI Taxonomy" id="1798508"/>
    <lineage>
        <taxon>Bacteria</taxon>
        <taxon>Candidatus Kaiseribacteriota</taxon>
    </lineage>
</organism>
<dbReference type="Pfam" id="PF00231">
    <property type="entry name" value="ATP-synt"/>
    <property type="match status" value="1"/>
</dbReference>
<dbReference type="PANTHER" id="PTHR11693:SF22">
    <property type="entry name" value="ATP SYNTHASE SUBUNIT GAMMA, MITOCHONDRIAL"/>
    <property type="match status" value="1"/>
</dbReference>
<comment type="subunit">
    <text evidence="10">F-type ATPases have 2 components, CF(1) - the catalytic core - and CF(0) - the membrane proton channel. CF(1) has five subunits: alpha(3), beta(3), gamma(1), delta(1), epsilon(1). CF(0) has three main subunits: a, b and c.</text>
</comment>
<keyword evidence="10" id="KW-1003">Cell membrane</keyword>
<dbReference type="Proteomes" id="UP000179115">
    <property type="component" value="Unassembled WGS sequence"/>
</dbReference>
<keyword evidence="9 10" id="KW-0066">ATP synthesis</keyword>
<evidence type="ECO:0000313" key="11">
    <source>
        <dbReference type="EMBL" id="OGG71751.1"/>
    </source>
</evidence>
<dbReference type="SUPFAM" id="SSF52943">
    <property type="entry name" value="ATP synthase (F1-ATPase), gamma subunit"/>
    <property type="match status" value="1"/>
</dbReference>
<dbReference type="Gene3D" id="3.40.1380.10">
    <property type="match status" value="1"/>
</dbReference>
<keyword evidence="7 10" id="KW-0472">Membrane</keyword>
<sequence length="306" mass="33917">MQSKAIKSKIRAVGKTQQVAKAMEAVSAVKMRKAQEKALIARPFALSALSILTRISGATDLREHDFIKSREVQRTLMIVMTSDRGLAGSLNSAVLGRAVSALAERGRTKETVGVIALGRKASDYFHKRGWNMVLARERMEDFPALAGLETVASQALELYKKREFDEVLLCYTNFLSTFRQEAVVRKILPLDMQALREVVGGIVPVKGKFSDLYTSAPYRESEVYTLEPSPEDIFENLTSYLVSIFLYHGALEAKASEFSARMVAMKNAGDKAEDMGKSLNRQFNRARQAAITKEVSEIIGGTLIEI</sequence>
<evidence type="ECO:0000313" key="12">
    <source>
        <dbReference type="Proteomes" id="UP000179115"/>
    </source>
</evidence>
<dbReference type="HAMAP" id="MF_00815">
    <property type="entry name" value="ATP_synth_gamma_bact"/>
    <property type="match status" value="1"/>
</dbReference>
<dbReference type="Gene3D" id="1.10.287.80">
    <property type="entry name" value="ATP synthase, gamma subunit, helix hairpin domain"/>
    <property type="match status" value="2"/>
</dbReference>
<keyword evidence="5 10" id="KW-0375">Hydrogen ion transport</keyword>
<comment type="similarity">
    <text evidence="3 10">Belongs to the ATPase gamma chain family.</text>
</comment>
<proteinExistence type="inferred from homology"/>
<comment type="subcellular location">
    <subcellularLocation>
        <location evidence="10">Cell membrane</location>
        <topology evidence="10">Peripheral membrane protein</topology>
    </subcellularLocation>
    <subcellularLocation>
        <location evidence="2">Membrane</location>
        <topology evidence="2">Peripheral membrane protein</topology>
    </subcellularLocation>
</comment>
<dbReference type="STRING" id="1798508.A3A35_02010"/>
<dbReference type="CDD" id="cd12151">
    <property type="entry name" value="F1-ATPase_gamma"/>
    <property type="match status" value="1"/>
</dbReference>
<keyword evidence="4 10" id="KW-0813">Transport</keyword>
<evidence type="ECO:0000256" key="1">
    <source>
        <dbReference type="ARBA" id="ARBA00003456"/>
    </source>
</evidence>
<dbReference type="GO" id="GO:0042777">
    <property type="term" value="P:proton motive force-driven plasma membrane ATP synthesis"/>
    <property type="evidence" value="ECO:0007669"/>
    <property type="project" value="UniProtKB-UniRule"/>
</dbReference>
<evidence type="ECO:0000256" key="6">
    <source>
        <dbReference type="ARBA" id="ARBA00023065"/>
    </source>
</evidence>
<evidence type="ECO:0000256" key="10">
    <source>
        <dbReference type="HAMAP-Rule" id="MF_00815"/>
    </source>
</evidence>